<dbReference type="InterPro" id="IPR035965">
    <property type="entry name" value="PAS-like_dom_sf"/>
</dbReference>
<dbReference type="CDD" id="cd00009">
    <property type="entry name" value="AAA"/>
    <property type="match status" value="1"/>
</dbReference>
<dbReference type="InterPro" id="IPR009057">
    <property type="entry name" value="Homeodomain-like_sf"/>
</dbReference>
<proteinExistence type="predicted"/>
<dbReference type="Pfam" id="PF00158">
    <property type="entry name" value="Sigma54_activat"/>
    <property type="match status" value="1"/>
</dbReference>
<dbReference type="PROSITE" id="PS00688">
    <property type="entry name" value="SIGMA54_INTERACT_3"/>
    <property type="match status" value="1"/>
</dbReference>
<evidence type="ECO:0000313" key="8">
    <source>
        <dbReference type="EMBL" id="MDV2685852.1"/>
    </source>
</evidence>
<feature type="domain" description="PAS" evidence="7">
    <location>
        <begin position="143"/>
        <end position="183"/>
    </location>
</feature>
<dbReference type="Gene3D" id="1.10.10.60">
    <property type="entry name" value="Homeodomain-like"/>
    <property type="match status" value="1"/>
</dbReference>
<reference evidence="8 9" key="1">
    <citation type="submission" date="2023-10" db="EMBL/GenBank/DDBJ databases">
        <title>Screening of Alkalihalobacillus lindianensis BZ-TG-R113 and Its Alleviation of Salt Stress on Rapeseed Growth.</title>
        <authorList>
            <person name="Zhao B."/>
            <person name="Guo T."/>
        </authorList>
    </citation>
    <scope>NUCLEOTIDE SEQUENCE [LARGE SCALE GENOMIC DNA]</scope>
    <source>
        <strain evidence="8 9">BZ-TG-R113</strain>
    </source>
</reference>
<dbReference type="Gene3D" id="1.10.8.60">
    <property type="match status" value="1"/>
</dbReference>
<dbReference type="PRINTS" id="PR01590">
    <property type="entry name" value="HTHFIS"/>
</dbReference>
<dbReference type="EMBL" id="JAWJBA010000005">
    <property type="protein sequence ID" value="MDV2685852.1"/>
    <property type="molecule type" value="Genomic_DNA"/>
</dbReference>
<dbReference type="SUPFAM" id="SSF52540">
    <property type="entry name" value="P-loop containing nucleoside triphosphate hydrolases"/>
    <property type="match status" value="1"/>
</dbReference>
<dbReference type="InterPro" id="IPR027417">
    <property type="entry name" value="P-loop_NTPase"/>
</dbReference>
<organism evidence="8 9">
    <name type="scientific">Alkalihalophilus lindianensis</name>
    <dbReference type="NCBI Taxonomy" id="1630542"/>
    <lineage>
        <taxon>Bacteria</taxon>
        <taxon>Bacillati</taxon>
        <taxon>Bacillota</taxon>
        <taxon>Bacilli</taxon>
        <taxon>Bacillales</taxon>
        <taxon>Bacillaceae</taxon>
        <taxon>Alkalihalophilus</taxon>
    </lineage>
</organism>
<name>A0ABU3XD94_9BACI</name>
<evidence type="ECO:0000256" key="2">
    <source>
        <dbReference type="ARBA" id="ARBA00022840"/>
    </source>
</evidence>
<dbReference type="PROSITE" id="PS00675">
    <property type="entry name" value="SIGMA54_INTERACT_1"/>
    <property type="match status" value="1"/>
</dbReference>
<dbReference type="RefSeq" id="WP_317123032.1">
    <property type="nucleotide sequence ID" value="NZ_JAWJBA010000005.1"/>
</dbReference>
<dbReference type="PROSITE" id="PS50112">
    <property type="entry name" value="PAS"/>
    <property type="match status" value="1"/>
</dbReference>
<dbReference type="Pfam" id="PF25601">
    <property type="entry name" value="AAA_lid_14"/>
    <property type="match status" value="1"/>
</dbReference>
<evidence type="ECO:0000313" key="9">
    <source>
        <dbReference type="Proteomes" id="UP001287282"/>
    </source>
</evidence>
<dbReference type="PANTHER" id="PTHR32071:SF57">
    <property type="entry name" value="C4-DICARBOXYLATE TRANSPORT TRANSCRIPTIONAL REGULATORY PROTEIN DCTD"/>
    <property type="match status" value="1"/>
</dbReference>
<dbReference type="PANTHER" id="PTHR32071">
    <property type="entry name" value="TRANSCRIPTIONAL REGULATORY PROTEIN"/>
    <property type="match status" value="1"/>
</dbReference>
<dbReference type="SUPFAM" id="SSF54631">
    <property type="entry name" value="CBS-domain pair"/>
    <property type="match status" value="1"/>
</dbReference>
<dbReference type="Gene3D" id="3.10.580.10">
    <property type="entry name" value="CBS-domain"/>
    <property type="match status" value="1"/>
</dbReference>
<evidence type="ECO:0000256" key="5">
    <source>
        <dbReference type="ARBA" id="ARBA00023163"/>
    </source>
</evidence>
<dbReference type="InterPro" id="IPR000014">
    <property type="entry name" value="PAS"/>
</dbReference>
<dbReference type="SMART" id="SM00382">
    <property type="entry name" value="AAA"/>
    <property type="match status" value="1"/>
</dbReference>
<protein>
    <submittedName>
        <fullName evidence="8">Sigma 54-interacting transcriptional regulator</fullName>
    </submittedName>
</protein>
<keyword evidence="5" id="KW-0804">Transcription</keyword>
<keyword evidence="2" id="KW-0067">ATP-binding</keyword>
<dbReference type="InterPro" id="IPR058031">
    <property type="entry name" value="AAA_lid_NorR"/>
</dbReference>
<dbReference type="Pfam" id="PF02954">
    <property type="entry name" value="HTH_8"/>
    <property type="match status" value="1"/>
</dbReference>
<dbReference type="PROSITE" id="PS00676">
    <property type="entry name" value="SIGMA54_INTERACT_2"/>
    <property type="match status" value="1"/>
</dbReference>
<keyword evidence="4" id="KW-0238">DNA-binding</keyword>
<feature type="domain" description="Sigma-54 factor interaction" evidence="6">
    <location>
        <begin position="286"/>
        <end position="516"/>
    </location>
</feature>
<dbReference type="InterPro" id="IPR046342">
    <property type="entry name" value="CBS_dom_sf"/>
</dbReference>
<dbReference type="InterPro" id="IPR025944">
    <property type="entry name" value="Sigma_54_int_dom_CS"/>
</dbReference>
<accession>A0ABU3XD94</accession>
<evidence type="ECO:0000256" key="4">
    <source>
        <dbReference type="ARBA" id="ARBA00023125"/>
    </source>
</evidence>
<dbReference type="InterPro" id="IPR002197">
    <property type="entry name" value="HTH_Fis"/>
</dbReference>
<keyword evidence="1" id="KW-0547">Nucleotide-binding</keyword>
<dbReference type="InterPro" id="IPR025943">
    <property type="entry name" value="Sigma_54_int_dom_ATP-bd_2"/>
</dbReference>
<keyword evidence="9" id="KW-1185">Reference proteome</keyword>
<dbReference type="SUPFAM" id="SSF55785">
    <property type="entry name" value="PYP-like sensor domain (PAS domain)"/>
    <property type="match status" value="1"/>
</dbReference>
<dbReference type="Gene3D" id="3.40.50.300">
    <property type="entry name" value="P-loop containing nucleotide triphosphate hydrolases"/>
    <property type="match status" value="1"/>
</dbReference>
<sequence length="593" mass="67542">MYGANQISLMNEDDLQSELVVHHWMTTPHVLVFNHQSLKEVMEAMKRRNEELIFINEVHHVLGVVQHDRIFELLLQGYRLDQPFDPSWIEEAKTVSTKDTILAIDFKGVVIPVIDQEQKIVGALKPPELLKAQDFLIRSIQHNVNMIDVVLDNAYEGVTVVDQNGFIVKMNKAYRRFIGVTDDVVGKHVTDVIDNTQLHFTAKAGVPERGKVQVISGQKMIVHRIPIWQNNELIGAIGMLIFEGVSELYRILENATASSKRLELNMKPEQELTQVEDQSCVTFNQILGVSEEIYACKRLSKKAARTNATVLITGESGTGKEVFAKAIHLASKKANGPFIAINCAAIPEHLLEAELFGYEEGAFTGAKRGGSKGKFERAHNGTIFLDEIGDMPKHMQTKLLRVLEEREVVKVGGNRSIPISVRIIAATNQDLLEQVKNGEFREDLYYRLNVIHLPVPSLRERREDIPVLFSHYLKKFTGDYHMEEKKMDQKVMELIRSYEWPGNIRQLVNLAEQLITLVEGELISVEHLPPLIRDQPVQAKESHTLRSDRSEYEKEMIERTLLEVSGNKTKAAHRLGIHRSTLYKKMKQYRLNV</sequence>
<keyword evidence="3" id="KW-0805">Transcription regulation</keyword>
<dbReference type="InterPro" id="IPR025662">
    <property type="entry name" value="Sigma_54_int_dom_ATP-bd_1"/>
</dbReference>
<dbReference type="InterPro" id="IPR002078">
    <property type="entry name" value="Sigma_54_int"/>
</dbReference>
<comment type="caution">
    <text evidence="8">The sequence shown here is derived from an EMBL/GenBank/DDBJ whole genome shotgun (WGS) entry which is preliminary data.</text>
</comment>
<evidence type="ECO:0000256" key="3">
    <source>
        <dbReference type="ARBA" id="ARBA00023015"/>
    </source>
</evidence>
<dbReference type="Gene3D" id="3.30.450.20">
    <property type="entry name" value="PAS domain"/>
    <property type="match status" value="1"/>
</dbReference>
<evidence type="ECO:0000256" key="1">
    <source>
        <dbReference type="ARBA" id="ARBA00022741"/>
    </source>
</evidence>
<dbReference type="PROSITE" id="PS50045">
    <property type="entry name" value="SIGMA54_INTERACT_4"/>
    <property type="match status" value="1"/>
</dbReference>
<evidence type="ECO:0000259" key="7">
    <source>
        <dbReference type="PROSITE" id="PS50112"/>
    </source>
</evidence>
<gene>
    <name evidence="8" type="ORF">RYX56_15910</name>
</gene>
<dbReference type="Proteomes" id="UP001287282">
    <property type="component" value="Unassembled WGS sequence"/>
</dbReference>
<dbReference type="SUPFAM" id="SSF46689">
    <property type="entry name" value="Homeodomain-like"/>
    <property type="match status" value="1"/>
</dbReference>
<evidence type="ECO:0000259" key="6">
    <source>
        <dbReference type="PROSITE" id="PS50045"/>
    </source>
</evidence>
<dbReference type="InterPro" id="IPR003593">
    <property type="entry name" value="AAA+_ATPase"/>
</dbReference>